<evidence type="ECO:0000259" key="4">
    <source>
        <dbReference type="PROSITE" id="PS50995"/>
    </source>
</evidence>
<feature type="domain" description="HTH marR-type" evidence="4">
    <location>
        <begin position="14"/>
        <end position="146"/>
    </location>
</feature>
<dbReference type="GO" id="GO:0003677">
    <property type="term" value="F:DNA binding"/>
    <property type="evidence" value="ECO:0007669"/>
    <property type="project" value="UniProtKB-KW"/>
</dbReference>
<keyword evidence="3" id="KW-0804">Transcription</keyword>
<dbReference type="SMART" id="SM00347">
    <property type="entry name" value="HTH_MARR"/>
    <property type="match status" value="1"/>
</dbReference>
<dbReference type="Pfam" id="PF12802">
    <property type="entry name" value="MarR_2"/>
    <property type="match status" value="1"/>
</dbReference>
<keyword evidence="2" id="KW-0238">DNA-binding</keyword>
<dbReference type="EMBL" id="AP027081">
    <property type="protein sequence ID" value="BDU77331.1"/>
    <property type="molecule type" value="Genomic_DNA"/>
</dbReference>
<accession>A0AA48KCQ0</accession>
<dbReference type="AlphaFoldDB" id="A0AA48KCQ0"/>
<evidence type="ECO:0000313" key="6">
    <source>
        <dbReference type="Proteomes" id="UP001228113"/>
    </source>
</evidence>
<evidence type="ECO:0000256" key="2">
    <source>
        <dbReference type="ARBA" id="ARBA00023125"/>
    </source>
</evidence>
<dbReference type="SUPFAM" id="SSF46785">
    <property type="entry name" value="Winged helix' DNA-binding domain"/>
    <property type="match status" value="1"/>
</dbReference>
<dbReference type="PROSITE" id="PS50995">
    <property type="entry name" value="HTH_MARR_2"/>
    <property type="match status" value="1"/>
</dbReference>
<dbReference type="Gene3D" id="1.10.10.10">
    <property type="entry name" value="Winged helix-like DNA-binding domain superfamily/Winged helix DNA-binding domain"/>
    <property type="match status" value="1"/>
</dbReference>
<name>A0AA48KCQ0_9BACT</name>
<dbReference type="InterPro" id="IPR023187">
    <property type="entry name" value="Tscrpt_reg_MarR-type_CS"/>
</dbReference>
<dbReference type="PANTHER" id="PTHR33164">
    <property type="entry name" value="TRANSCRIPTIONAL REGULATOR, MARR FAMILY"/>
    <property type="match status" value="1"/>
</dbReference>
<dbReference type="Proteomes" id="UP001228113">
    <property type="component" value="Chromosome"/>
</dbReference>
<dbReference type="PROSITE" id="PS01117">
    <property type="entry name" value="HTH_MARR_1"/>
    <property type="match status" value="1"/>
</dbReference>
<keyword evidence="1" id="KW-0805">Transcription regulation</keyword>
<reference evidence="5" key="1">
    <citation type="journal article" date="2023" name="Int. J. Syst. Evol. Microbiol.">
        <title>Mesoterricola silvestris gen. nov., sp. nov., Mesoterricola sediminis sp. nov., Geothrix oryzae sp. nov., Geothrix edaphica sp. nov., Geothrix rubra sp. nov., and Geothrix limicola sp. nov., six novel members of Acidobacteriota isolated from soils.</title>
        <authorList>
            <person name="Itoh H."/>
            <person name="Sugisawa Y."/>
            <person name="Mise K."/>
            <person name="Xu Z."/>
            <person name="Kuniyasu M."/>
            <person name="Ushijima N."/>
            <person name="Kawano K."/>
            <person name="Kobayashi E."/>
            <person name="Shiratori Y."/>
            <person name="Masuda Y."/>
            <person name="Senoo K."/>
        </authorList>
    </citation>
    <scope>NUCLEOTIDE SEQUENCE</scope>
    <source>
        <strain evidence="5">W786</strain>
    </source>
</reference>
<evidence type="ECO:0000256" key="3">
    <source>
        <dbReference type="ARBA" id="ARBA00023163"/>
    </source>
</evidence>
<organism evidence="5 6">
    <name type="scientific">Mesoterricola sediminis</name>
    <dbReference type="NCBI Taxonomy" id="2927980"/>
    <lineage>
        <taxon>Bacteria</taxon>
        <taxon>Pseudomonadati</taxon>
        <taxon>Acidobacteriota</taxon>
        <taxon>Holophagae</taxon>
        <taxon>Holophagales</taxon>
        <taxon>Holophagaceae</taxon>
        <taxon>Mesoterricola</taxon>
    </lineage>
</organism>
<evidence type="ECO:0000256" key="1">
    <source>
        <dbReference type="ARBA" id="ARBA00023015"/>
    </source>
</evidence>
<evidence type="ECO:0000313" key="5">
    <source>
        <dbReference type="EMBL" id="BDU77331.1"/>
    </source>
</evidence>
<gene>
    <name evidence="5" type="ORF">METESE_22890</name>
</gene>
<proteinExistence type="predicted"/>
<keyword evidence="6" id="KW-1185">Reference proteome</keyword>
<dbReference type="InterPro" id="IPR036390">
    <property type="entry name" value="WH_DNA-bd_sf"/>
</dbReference>
<sequence>MPTESAVETQHELVQACMQDLRLVVKALETYSRSVERRFGLTGPQLWALWELGRSGPCALKDLAARMKLDPSTVVGVVDRLVLKGLVVRNPDPADRRRVSLVPTPRGEALLIAAPHPAQGHLLAGLEALEREQVETLRGALRTLVQVMQAEDLEAPFFFA</sequence>
<dbReference type="GO" id="GO:0006950">
    <property type="term" value="P:response to stress"/>
    <property type="evidence" value="ECO:0007669"/>
    <property type="project" value="TreeGrafter"/>
</dbReference>
<protein>
    <submittedName>
        <fullName evidence="5">MarR family transcriptional regulator</fullName>
    </submittedName>
</protein>
<dbReference type="InterPro" id="IPR036388">
    <property type="entry name" value="WH-like_DNA-bd_sf"/>
</dbReference>
<dbReference type="RefSeq" id="WP_279342019.1">
    <property type="nucleotide sequence ID" value="NZ_AP027081.1"/>
</dbReference>
<dbReference type="GO" id="GO:0003700">
    <property type="term" value="F:DNA-binding transcription factor activity"/>
    <property type="evidence" value="ECO:0007669"/>
    <property type="project" value="InterPro"/>
</dbReference>
<dbReference type="InterPro" id="IPR000835">
    <property type="entry name" value="HTH_MarR-typ"/>
</dbReference>
<dbReference type="InterPro" id="IPR039422">
    <property type="entry name" value="MarR/SlyA-like"/>
</dbReference>
<dbReference type="PANTHER" id="PTHR33164:SF57">
    <property type="entry name" value="MARR-FAMILY TRANSCRIPTIONAL REGULATOR"/>
    <property type="match status" value="1"/>
</dbReference>
<dbReference type="KEGG" id="msea:METESE_22890"/>